<reference evidence="3 4" key="1">
    <citation type="submission" date="2016-04" db="EMBL/GenBank/DDBJ databases">
        <title>A degradative enzymes factory behind the ericoid mycorrhizal symbiosis.</title>
        <authorList>
            <consortium name="DOE Joint Genome Institute"/>
            <person name="Martino E."/>
            <person name="Morin E."/>
            <person name="Grelet G."/>
            <person name="Kuo A."/>
            <person name="Kohler A."/>
            <person name="Daghino S."/>
            <person name="Barry K."/>
            <person name="Choi C."/>
            <person name="Cichocki N."/>
            <person name="Clum A."/>
            <person name="Copeland A."/>
            <person name="Hainaut M."/>
            <person name="Haridas S."/>
            <person name="Labutti K."/>
            <person name="Lindquist E."/>
            <person name="Lipzen A."/>
            <person name="Khouja H.-R."/>
            <person name="Murat C."/>
            <person name="Ohm R."/>
            <person name="Olson A."/>
            <person name="Spatafora J."/>
            <person name="Veneault-Fourrey C."/>
            <person name="Henrissat B."/>
            <person name="Grigoriev I."/>
            <person name="Martin F."/>
            <person name="Perotto S."/>
        </authorList>
    </citation>
    <scope>NUCLEOTIDE SEQUENCE [LARGE SCALE GENOMIC DNA]</scope>
    <source>
        <strain evidence="3 4">F</strain>
    </source>
</reference>
<evidence type="ECO:0000259" key="2">
    <source>
        <dbReference type="PROSITE" id="PS50076"/>
    </source>
</evidence>
<accession>A0A2J6S5V9</accession>
<gene>
    <name evidence="3" type="ORF">L207DRAFT_450412</name>
</gene>
<dbReference type="Pfam" id="PF23302">
    <property type="entry name" value="HTH_DNAJC9"/>
    <property type="match status" value="1"/>
</dbReference>
<protein>
    <submittedName>
        <fullName evidence="3">Putative DnaJ like protein subfamily C member 9</fullName>
    </submittedName>
</protein>
<dbReference type="SMART" id="SM00271">
    <property type="entry name" value="DnaJ"/>
    <property type="match status" value="1"/>
</dbReference>
<dbReference type="InterPro" id="IPR056453">
    <property type="entry name" value="HTH_DNAJC9"/>
</dbReference>
<dbReference type="InterPro" id="IPR018253">
    <property type="entry name" value="DnaJ_domain_CS"/>
</dbReference>
<feature type="compositionally biased region" description="Acidic residues" evidence="1">
    <location>
        <begin position="269"/>
        <end position="280"/>
    </location>
</feature>
<dbReference type="CDD" id="cd06257">
    <property type="entry name" value="DnaJ"/>
    <property type="match status" value="1"/>
</dbReference>
<dbReference type="PANTHER" id="PTHR44144:SF1">
    <property type="entry name" value="DNAJ HOMOLOG SUBFAMILY C MEMBER 9"/>
    <property type="match status" value="1"/>
</dbReference>
<dbReference type="PRINTS" id="PR00625">
    <property type="entry name" value="JDOMAIN"/>
</dbReference>
<dbReference type="SUPFAM" id="SSF46565">
    <property type="entry name" value="Chaperone J-domain"/>
    <property type="match status" value="1"/>
</dbReference>
<feature type="domain" description="J" evidence="2">
    <location>
        <begin position="18"/>
        <end position="85"/>
    </location>
</feature>
<name>A0A2J6S5V9_HYAVF</name>
<dbReference type="Proteomes" id="UP000235786">
    <property type="component" value="Unassembled WGS sequence"/>
</dbReference>
<dbReference type="EMBL" id="KZ613939">
    <property type="protein sequence ID" value="PMD46150.1"/>
    <property type="molecule type" value="Genomic_DNA"/>
</dbReference>
<dbReference type="InterPro" id="IPR052594">
    <property type="entry name" value="J_domain-containing_protein"/>
</dbReference>
<dbReference type="AlphaFoldDB" id="A0A2J6S5V9"/>
<dbReference type="GO" id="GO:0005634">
    <property type="term" value="C:nucleus"/>
    <property type="evidence" value="ECO:0007669"/>
    <property type="project" value="TreeGrafter"/>
</dbReference>
<dbReference type="InterPro" id="IPR001623">
    <property type="entry name" value="DnaJ_domain"/>
</dbReference>
<dbReference type="PROSITE" id="PS00636">
    <property type="entry name" value="DNAJ_1"/>
    <property type="match status" value="1"/>
</dbReference>
<sequence>MPRKQEIDLEDEEPPTIEPYKVLGIEKSATADEVKAAYRKAALKHHPDKATPETKDQATLKFQEIAFAHAVLSDPVRRKRYDVTGSTAESIGFDGDFSWSEYYSEQFRDVITTESIEAFSRQYKGSDEEKDDLLNAYEKFKGNWVRIYGTVMLSDPLEDEERYRVIIDEAIEKGEVKAYKAYTEETQKAKEKRMESARRQGKEAEAYAEKLGLKDKLNGKKADGGLGDLAALIQKRQAGRGNFLDHLEAKYKAEAKKPKGKKGKKRVSEDEEDDDGDMPSEEAFQAAAARLKKAPAESGRKTKRTKH</sequence>
<dbReference type="OrthoDB" id="110024at2759"/>
<keyword evidence="4" id="KW-1185">Reference proteome</keyword>
<proteinExistence type="predicted"/>
<evidence type="ECO:0000313" key="4">
    <source>
        <dbReference type="Proteomes" id="UP000235786"/>
    </source>
</evidence>
<dbReference type="GO" id="GO:0031072">
    <property type="term" value="F:heat shock protein binding"/>
    <property type="evidence" value="ECO:0007669"/>
    <property type="project" value="TreeGrafter"/>
</dbReference>
<dbReference type="Pfam" id="PF00226">
    <property type="entry name" value="DnaJ"/>
    <property type="match status" value="1"/>
</dbReference>
<evidence type="ECO:0000313" key="3">
    <source>
        <dbReference type="EMBL" id="PMD46150.1"/>
    </source>
</evidence>
<dbReference type="FunFam" id="1.10.287.110:FF:000110">
    <property type="entry name" value="DnaJ domain protein (AFU_orthologue AFUA_2G13210)"/>
    <property type="match status" value="1"/>
</dbReference>
<dbReference type="PANTHER" id="PTHR44144">
    <property type="entry name" value="DNAJ HOMOLOG SUBFAMILY C MEMBER 9"/>
    <property type="match status" value="1"/>
</dbReference>
<feature type="region of interest" description="Disordered" evidence="1">
    <location>
        <begin position="251"/>
        <end position="307"/>
    </location>
</feature>
<dbReference type="Gene3D" id="1.10.287.110">
    <property type="entry name" value="DnaJ domain"/>
    <property type="match status" value="1"/>
</dbReference>
<dbReference type="PROSITE" id="PS50076">
    <property type="entry name" value="DNAJ_2"/>
    <property type="match status" value="1"/>
</dbReference>
<evidence type="ECO:0000256" key="1">
    <source>
        <dbReference type="SAM" id="MobiDB-lite"/>
    </source>
</evidence>
<dbReference type="GO" id="GO:0005737">
    <property type="term" value="C:cytoplasm"/>
    <property type="evidence" value="ECO:0007669"/>
    <property type="project" value="TreeGrafter"/>
</dbReference>
<organism evidence="3 4">
    <name type="scientific">Hyaloscypha variabilis (strain UAMH 11265 / GT02V1 / F)</name>
    <name type="common">Meliniomyces variabilis</name>
    <dbReference type="NCBI Taxonomy" id="1149755"/>
    <lineage>
        <taxon>Eukaryota</taxon>
        <taxon>Fungi</taxon>
        <taxon>Dikarya</taxon>
        <taxon>Ascomycota</taxon>
        <taxon>Pezizomycotina</taxon>
        <taxon>Leotiomycetes</taxon>
        <taxon>Helotiales</taxon>
        <taxon>Hyaloscyphaceae</taxon>
        <taxon>Hyaloscypha</taxon>
        <taxon>Hyaloscypha variabilis</taxon>
    </lineage>
</organism>
<dbReference type="InterPro" id="IPR036869">
    <property type="entry name" value="J_dom_sf"/>
</dbReference>